<accession>A0A2I0K4M3</accession>
<keyword evidence="3" id="KW-1185">Reference proteome</keyword>
<dbReference type="AlphaFoldDB" id="A0A2I0K4M3"/>
<evidence type="ECO:0000313" key="3">
    <source>
        <dbReference type="Proteomes" id="UP000233551"/>
    </source>
</evidence>
<protein>
    <submittedName>
        <fullName evidence="2">Uncharacterized protein</fullName>
    </submittedName>
</protein>
<organism evidence="2 3">
    <name type="scientific">Punica granatum</name>
    <name type="common">Pomegranate</name>
    <dbReference type="NCBI Taxonomy" id="22663"/>
    <lineage>
        <taxon>Eukaryota</taxon>
        <taxon>Viridiplantae</taxon>
        <taxon>Streptophyta</taxon>
        <taxon>Embryophyta</taxon>
        <taxon>Tracheophyta</taxon>
        <taxon>Spermatophyta</taxon>
        <taxon>Magnoliopsida</taxon>
        <taxon>eudicotyledons</taxon>
        <taxon>Gunneridae</taxon>
        <taxon>Pentapetalae</taxon>
        <taxon>rosids</taxon>
        <taxon>malvids</taxon>
        <taxon>Myrtales</taxon>
        <taxon>Lythraceae</taxon>
        <taxon>Punica</taxon>
    </lineage>
</organism>
<feature type="region of interest" description="Disordered" evidence="1">
    <location>
        <begin position="1"/>
        <end position="23"/>
    </location>
</feature>
<evidence type="ECO:0000313" key="2">
    <source>
        <dbReference type="EMBL" id="PKI63501.1"/>
    </source>
</evidence>
<evidence type="ECO:0000256" key="1">
    <source>
        <dbReference type="SAM" id="MobiDB-lite"/>
    </source>
</evidence>
<proteinExistence type="predicted"/>
<dbReference type="EMBL" id="PGOL01000888">
    <property type="protein sequence ID" value="PKI63501.1"/>
    <property type="molecule type" value="Genomic_DNA"/>
</dbReference>
<comment type="caution">
    <text evidence="2">The sequence shown here is derived from an EMBL/GenBank/DDBJ whole genome shotgun (WGS) entry which is preliminary data.</text>
</comment>
<name>A0A2I0K4M3_PUNGR</name>
<reference evidence="2 3" key="1">
    <citation type="submission" date="2017-11" db="EMBL/GenBank/DDBJ databases">
        <title>De-novo sequencing of pomegranate (Punica granatum L.) genome.</title>
        <authorList>
            <person name="Akparov Z."/>
            <person name="Amiraslanov A."/>
            <person name="Hajiyeva S."/>
            <person name="Abbasov M."/>
            <person name="Kaur K."/>
            <person name="Hamwieh A."/>
            <person name="Solovyev V."/>
            <person name="Salamov A."/>
            <person name="Braich B."/>
            <person name="Kosarev P."/>
            <person name="Mahmoud A."/>
            <person name="Hajiyev E."/>
            <person name="Babayeva S."/>
            <person name="Izzatullayeva V."/>
            <person name="Mammadov A."/>
            <person name="Mammadov A."/>
            <person name="Sharifova S."/>
            <person name="Ojaghi J."/>
            <person name="Eynullazada K."/>
            <person name="Bayramov B."/>
            <person name="Abdulazimova A."/>
            <person name="Shahmuradov I."/>
        </authorList>
    </citation>
    <scope>NUCLEOTIDE SEQUENCE [LARGE SCALE GENOMIC DNA]</scope>
    <source>
        <strain evidence="3">cv. AG2017</strain>
        <tissue evidence="2">Leaf</tissue>
    </source>
</reference>
<feature type="non-terminal residue" evidence="2">
    <location>
        <position position="1"/>
    </location>
</feature>
<sequence length="100" mass="10928">PNHGPRRMSGSAGSAQTEQRPLTIGIEPVKNVEILVVERNWDLKSEGVGDLANTLEIIDDDVAREVEVEVEVEAAARSKTFTTLSLSLHSGYCLRRGRGK</sequence>
<dbReference type="Proteomes" id="UP000233551">
    <property type="component" value="Unassembled WGS sequence"/>
</dbReference>
<gene>
    <name evidence="2" type="ORF">CRG98_016168</name>
</gene>
<feature type="compositionally biased region" description="Polar residues" evidence="1">
    <location>
        <begin position="11"/>
        <end position="20"/>
    </location>
</feature>